<feature type="transmembrane region" description="Helical" evidence="2">
    <location>
        <begin position="159"/>
        <end position="177"/>
    </location>
</feature>
<protein>
    <submittedName>
        <fullName evidence="3">YtlA protein</fullName>
    </submittedName>
</protein>
<keyword evidence="2" id="KW-0472">Membrane</keyword>
<keyword evidence="2" id="KW-1133">Transmembrane helix</keyword>
<accession>A0A812QTY3</accession>
<organism evidence="3 4">
    <name type="scientific">Symbiodinium pilosum</name>
    <name type="common">Dinoflagellate</name>
    <dbReference type="NCBI Taxonomy" id="2952"/>
    <lineage>
        <taxon>Eukaryota</taxon>
        <taxon>Sar</taxon>
        <taxon>Alveolata</taxon>
        <taxon>Dinophyceae</taxon>
        <taxon>Suessiales</taxon>
        <taxon>Symbiodiniaceae</taxon>
        <taxon>Symbiodinium</taxon>
    </lineage>
</organism>
<evidence type="ECO:0000313" key="3">
    <source>
        <dbReference type="EMBL" id="CAE7404012.1"/>
    </source>
</evidence>
<evidence type="ECO:0000256" key="1">
    <source>
        <dbReference type="SAM" id="MobiDB-lite"/>
    </source>
</evidence>
<comment type="caution">
    <text evidence="3">The sequence shown here is derived from an EMBL/GenBank/DDBJ whole genome shotgun (WGS) entry which is preliminary data.</text>
</comment>
<reference evidence="3" key="1">
    <citation type="submission" date="2021-02" db="EMBL/GenBank/DDBJ databases">
        <authorList>
            <person name="Dougan E. K."/>
            <person name="Rhodes N."/>
            <person name="Thang M."/>
            <person name="Chan C."/>
        </authorList>
    </citation>
    <scope>NUCLEOTIDE SEQUENCE</scope>
</reference>
<proteinExistence type="predicted"/>
<dbReference type="AlphaFoldDB" id="A0A812QTY3"/>
<gene>
    <name evidence="3" type="primary">ytlA</name>
    <name evidence="3" type="ORF">SPIL2461_LOCUS9967</name>
</gene>
<sequence>VAAPEVQFEAGRPEVTQHPQAASLNRRSSWSHFEQGAIQIRALTASGLAKVWDGNGARHSFCGGPPQASLAQLHFFVYVSVTPVILLSGSVKPSDGSSDMRHMAAHSMDNSLIQTWSVESFFVFGAMLIFSVLWLYVKLLMMMYAWVTPMDHGIRGPTSFMDNIILFLLIVFFWASWTGDRGGGKLALV</sequence>
<feature type="non-terminal residue" evidence="3">
    <location>
        <position position="1"/>
    </location>
</feature>
<feature type="transmembrane region" description="Helical" evidence="2">
    <location>
        <begin position="121"/>
        <end position="147"/>
    </location>
</feature>
<dbReference type="EMBL" id="CAJNIZ010017891">
    <property type="protein sequence ID" value="CAE7404012.1"/>
    <property type="molecule type" value="Genomic_DNA"/>
</dbReference>
<evidence type="ECO:0000313" key="4">
    <source>
        <dbReference type="Proteomes" id="UP000649617"/>
    </source>
</evidence>
<keyword evidence="2" id="KW-0812">Transmembrane</keyword>
<dbReference type="Proteomes" id="UP000649617">
    <property type="component" value="Unassembled WGS sequence"/>
</dbReference>
<keyword evidence="4" id="KW-1185">Reference proteome</keyword>
<evidence type="ECO:0000256" key="2">
    <source>
        <dbReference type="SAM" id="Phobius"/>
    </source>
</evidence>
<feature type="region of interest" description="Disordered" evidence="1">
    <location>
        <begin position="1"/>
        <end position="22"/>
    </location>
</feature>
<name>A0A812QTY3_SYMPI</name>